<feature type="signal peptide" evidence="1">
    <location>
        <begin position="1"/>
        <end position="22"/>
    </location>
</feature>
<organism evidence="3 4">
    <name type="scientific">Silvanigrella aquatica</name>
    <dbReference type="NCBI Taxonomy" id="1915309"/>
    <lineage>
        <taxon>Bacteria</taxon>
        <taxon>Pseudomonadati</taxon>
        <taxon>Bdellovibrionota</taxon>
        <taxon>Oligoflexia</taxon>
        <taxon>Silvanigrellales</taxon>
        <taxon>Silvanigrellaceae</taxon>
        <taxon>Silvanigrella</taxon>
    </lineage>
</organism>
<dbReference type="Gene3D" id="3.10.105.10">
    <property type="entry name" value="Dipeptide-binding Protein, Domain 3"/>
    <property type="match status" value="1"/>
</dbReference>
<dbReference type="GO" id="GO:1904680">
    <property type="term" value="F:peptide transmembrane transporter activity"/>
    <property type="evidence" value="ECO:0007669"/>
    <property type="project" value="TreeGrafter"/>
</dbReference>
<dbReference type="RefSeq" id="WP_148696683.1">
    <property type="nucleotide sequence ID" value="NZ_CP017834.1"/>
</dbReference>
<feature type="domain" description="Solute-binding protein family 5" evidence="2">
    <location>
        <begin position="69"/>
        <end position="214"/>
    </location>
</feature>
<proteinExistence type="predicted"/>
<evidence type="ECO:0000313" key="3">
    <source>
        <dbReference type="EMBL" id="APJ02969.1"/>
    </source>
</evidence>
<evidence type="ECO:0000313" key="4">
    <source>
        <dbReference type="Proteomes" id="UP000184731"/>
    </source>
</evidence>
<reference evidence="3 4" key="1">
    <citation type="submission" date="2016-10" db="EMBL/GenBank/DDBJ databases">
        <title>Silvanigrella aquatica sp. nov., isolated from a freshwater lake located in the Black Forest, Germany, description of Silvanigrellaceae fam. nov., Silvanigrellales ord. nov., reclassification of the order Bdellovibrionales in the class Oligoflexia, reclassification of the families Bacteriovoracaceae and Halobacteriovoraceae in the new order Bacteriovoracales ord. nov., and reclassification of the family Pseudobacteriovoracaceae in the order Oligoflexiales.</title>
        <authorList>
            <person name="Hahn M.W."/>
            <person name="Schmidt J."/>
            <person name="Koll U."/>
            <person name="Rohde M."/>
            <person name="Verbag S."/>
            <person name="Pitt A."/>
            <person name="Nakai R."/>
            <person name="Naganuma T."/>
            <person name="Lang E."/>
        </authorList>
    </citation>
    <scope>NUCLEOTIDE SEQUENCE [LARGE SCALE GENOMIC DNA]</scope>
    <source>
        <strain evidence="3 4">MWH-Nonnen-W8red</strain>
    </source>
</reference>
<dbReference type="PANTHER" id="PTHR30290">
    <property type="entry name" value="PERIPLASMIC BINDING COMPONENT OF ABC TRANSPORTER"/>
    <property type="match status" value="1"/>
</dbReference>
<sequence length="506" mass="58781">MKKILLSSSFAFFCLFSFNLMANQSNSIIYYCESHSLNAWDEDTILACRGSFYPAVLNSLLYLDNNVELRPLSLESFDWDFKNKYYKLKLKENLYFHNNRKVTSKDLEFSILRHLFAKYPNTGNTMQINLKGSEKIRHGQEYKSGLVEGLKILDERTVAIVPAKLNPYFLYSLSHFSFSLVPMEELNSDLLTWKKWPVGSGPYKIIEADYQKKIFYLSLINKLQYPKAAHHIIYELNRIYEPDITLKDSIAANTPKYKQDELLVPLYRRVIEFNYGNSLGANKHFRRAVSLAMSRNEITKSVDIPVKPLYELLTPGNIGRLNLKEDIQLTDSIESFKRVLGKNFMIKIFKIPYTEDSSYLGSKYRDVIKTQLKNAGLNIQFIEVSKNIYNPFGSEFKDSPFYLLSTETDFFDPILNFAKYSKISPSINSHGNDKILETLLDETKEASSRDILNERLKNISRYFYDNRILVPLFEIPTVAYYNPFKISSIGNQFGGVIFYLQHLELN</sequence>
<accession>A0A1L4CYE1</accession>
<feature type="chain" id="PRO_5012882633" description="Solute-binding protein family 5 domain-containing protein" evidence="1">
    <location>
        <begin position="23"/>
        <end position="506"/>
    </location>
</feature>
<dbReference type="SUPFAM" id="SSF53850">
    <property type="entry name" value="Periplasmic binding protein-like II"/>
    <property type="match status" value="1"/>
</dbReference>
<keyword evidence="4" id="KW-1185">Reference proteome</keyword>
<dbReference type="EMBL" id="CP017834">
    <property type="protein sequence ID" value="APJ02969.1"/>
    <property type="molecule type" value="Genomic_DNA"/>
</dbReference>
<dbReference type="GO" id="GO:0015833">
    <property type="term" value="P:peptide transport"/>
    <property type="evidence" value="ECO:0007669"/>
    <property type="project" value="TreeGrafter"/>
</dbReference>
<protein>
    <recommendedName>
        <fullName evidence="2">Solute-binding protein family 5 domain-containing protein</fullName>
    </recommendedName>
</protein>
<dbReference type="InterPro" id="IPR000914">
    <property type="entry name" value="SBP_5_dom"/>
</dbReference>
<evidence type="ECO:0000259" key="2">
    <source>
        <dbReference type="Pfam" id="PF00496"/>
    </source>
</evidence>
<dbReference type="InterPro" id="IPR039424">
    <property type="entry name" value="SBP_5"/>
</dbReference>
<dbReference type="Gene3D" id="3.40.190.10">
    <property type="entry name" value="Periplasmic binding protein-like II"/>
    <property type="match status" value="1"/>
</dbReference>
<keyword evidence="1" id="KW-0732">Signal</keyword>
<gene>
    <name evidence="3" type="ORF">AXG55_03180</name>
</gene>
<dbReference type="KEGG" id="saqi:AXG55_03180"/>
<evidence type="ECO:0000256" key="1">
    <source>
        <dbReference type="SAM" id="SignalP"/>
    </source>
</evidence>
<dbReference type="Proteomes" id="UP000184731">
    <property type="component" value="Chromosome"/>
</dbReference>
<name>A0A1L4CYE1_9BACT</name>
<dbReference type="Pfam" id="PF00496">
    <property type="entry name" value="SBP_bac_5"/>
    <property type="match status" value="1"/>
</dbReference>
<dbReference type="OrthoDB" id="5290216at2"/>
<dbReference type="STRING" id="1915309.AXG55_03180"/>
<dbReference type="AlphaFoldDB" id="A0A1L4CYE1"/>